<comment type="caution">
    <text evidence="8">The sequence shown here is derived from an EMBL/GenBank/DDBJ whole genome shotgun (WGS) entry which is preliminary data.</text>
</comment>
<dbReference type="AlphaFoldDB" id="A0AA41XWC5"/>
<dbReference type="InterPro" id="IPR050775">
    <property type="entry name" value="FAD-binding_Monooxygenases"/>
</dbReference>
<evidence type="ECO:0000313" key="9">
    <source>
        <dbReference type="EMBL" id="OQZ89811.1"/>
    </source>
</evidence>
<organism evidence="8 11">
    <name type="scientific">Mycobacterium alsense</name>
    <dbReference type="NCBI Taxonomy" id="324058"/>
    <lineage>
        <taxon>Bacteria</taxon>
        <taxon>Bacillati</taxon>
        <taxon>Actinomycetota</taxon>
        <taxon>Actinomycetes</taxon>
        <taxon>Mycobacteriales</taxon>
        <taxon>Mycobacteriaceae</taxon>
        <taxon>Mycobacterium</taxon>
    </lineage>
</organism>
<sequence length="533" mass="59137">MTEDHAADVIVVGAGFAGLYAVHRAASAGLAVLALEAAPDVGGTWYWNRYPGARCDVESVDYSYSFDEELQQSWTWSERFAAQPEILAYLRHVADRFDLRRHYRFGVDAVGADFEEGRWRVRTRDGRVYAAPFLVCATGCLSALNRPDIPGVDDFAGEVYFTAAWPREDPDLRGKRVGLVGTGSSGIQAVPIVADQAERLVVFQRSANYSIPMPNRPWSDEELRQIRAEYPERRRISAYAPAGTPHRAYHKNAVDAEPHERTEALWRRWREGGVLFAKTFPDQNSDPAANDIARRFAEERIREIVRDPVVAADLIPVDHPIGTKRICTDAGYYATFNRDNVRLVNLRREPIDAITAGGVRTRDATYPCDVLIFATGFDAMTGALTRIDPKGPRGDRLRDVWADGPVTFLGLMVPGLPNLFTVSGPGSPSVLANMVLHAEVQVDWAIELILAARRLGVSEVEPRRDAADAWTEHVAKAAEATLFPKAASSWYLGANIEGKKRTFMPYAGGFGTYRRHCDAVADRNYAGLVLTTR</sequence>
<keyword evidence="5" id="KW-0521">NADP</keyword>
<dbReference type="SUPFAM" id="SSF51905">
    <property type="entry name" value="FAD/NAD(P)-binding domain"/>
    <property type="match status" value="2"/>
</dbReference>
<dbReference type="Proteomes" id="UP001141650">
    <property type="component" value="Unassembled WGS sequence"/>
</dbReference>
<dbReference type="Proteomes" id="UP000192319">
    <property type="component" value="Unassembled WGS sequence"/>
</dbReference>
<dbReference type="EMBL" id="MVHD01000027">
    <property type="protein sequence ID" value="OQZ89811.1"/>
    <property type="molecule type" value="Genomic_DNA"/>
</dbReference>
<dbReference type="InterPro" id="IPR036188">
    <property type="entry name" value="FAD/NAD-bd_sf"/>
</dbReference>
<evidence type="ECO:0000256" key="1">
    <source>
        <dbReference type="ARBA" id="ARBA00001974"/>
    </source>
</evidence>
<dbReference type="Gene3D" id="3.50.50.60">
    <property type="entry name" value="FAD/NAD(P)-binding domain"/>
    <property type="match status" value="3"/>
</dbReference>
<evidence type="ECO:0000313" key="10">
    <source>
        <dbReference type="Proteomes" id="UP000192319"/>
    </source>
</evidence>
<keyword evidence="3" id="KW-0285">Flavoprotein</keyword>
<evidence type="ECO:0000256" key="7">
    <source>
        <dbReference type="ARBA" id="ARBA00023033"/>
    </source>
</evidence>
<accession>A0AA41XWC5</accession>
<keyword evidence="7 9" id="KW-0503">Monooxygenase</keyword>
<reference evidence="9 10" key="1">
    <citation type="submission" date="2017-02" db="EMBL/GenBank/DDBJ databases">
        <title>The new phylogeny of genus Mycobacterium.</title>
        <authorList>
            <person name="Tortoli E."/>
            <person name="Trovato A."/>
            <person name="Cirillo D.M."/>
        </authorList>
    </citation>
    <scope>NUCLEOTIDE SEQUENCE [LARGE SCALE GENOMIC DNA]</scope>
    <source>
        <strain evidence="9 10">DSM 45230</strain>
    </source>
</reference>
<dbReference type="PANTHER" id="PTHR43098">
    <property type="entry name" value="L-ORNITHINE N(5)-MONOOXYGENASE-RELATED"/>
    <property type="match status" value="1"/>
</dbReference>
<reference evidence="8" key="2">
    <citation type="submission" date="2020-07" db="EMBL/GenBank/DDBJ databases">
        <authorList>
            <person name="Pettersson B.M.F."/>
            <person name="Behra P.R.K."/>
            <person name="Ramesh M."/>
            <person name="Das S."/>
            <person name="Dasgupta S."/>
            <person name="Kirsebom L.A."/>
        </authorList>
    </citation>
    <scope>NUCLEOTIDE SEQUENCE</scope>
    <source>
        <strain evidence="8">CCUG 55640</strain>
    </source>
</reference>
<name>A0AA41XWC5_9MYCO</name>
<reference evidence="8" key="3">
    <citation type="journal article" date="2022" name="BMC Genomics">
        <title>Comparative genome analysis of mycobacteria focusing on tRNA and non-coding RNA.</title>
        <authorList>
            <person name="Behra P.R.K."/>
            <person name="Pettersson B.M.F."/>
            <person name="Ramesh M."/>
            <person name="Das S."/>
            <person name="Dasgupta S."/>
            <person name="Kirsebom L.A."/>
        </authorList>
    </citation>
    <scope>NUCLEOTIDE SEQUENCE</scope>
    <source>
        <strain evidence="8">CCUG 55640</strain>
    </source>
</reference>
<keyword evidence="10" id="KW-1185">Reference proteome</keyword>
<dbReference type="Pfam" id="PF13738">
    <property type="entry name" value="Pyr_redox_3"/>
    <property type="match status" value="1"/>
</dbReference>
<evidence type="ECO:0000256" key="2">
    <source>
        <dbReference type="ARBA" id="ARBA00010139"/>
    </source>
</evidence>
<proteinExistence type="inferred from homology"/>
<comment type="cofactor">
    <cofactor evidence="1">
        <name>FAD</name>
        <dbReference type="ChEBI" id="CHEBI:57692"/>
    </cofactor>
</comment>
<dbReference type="EMBL" id="JACKVH010000023">
    <property type="protein sequence ID" value="MCV7381735.1"/>
    <property type="molecule type" value="Genomic_DNA"/>
</dbReference>
<dbReference type="GO" id="GO:0016709">
    <property type="term" value="F:oxidoreductase activity, acting on paired donors, with incorporation or reduction of molecular oxygen, NAD(P)H as one donor, and incorporation of one atom of oxygen"/>
    <property type="evidence" value="ECO:0007669"/>
    <property type="project" value="UniProtKB-ARBA"/>
</dbReference>
<comment type="similarity">
    <text evidence="2">Belongs to the FAD-binding monooxygenase family.</text>
</comment>
<evidence type="ECO:0000256" key="5">
    <source>
        <dbReference type="ARBA" id="ARBA00022857"/>
    </source>
</evidence>
<evidence type="ECO:0000256" key="4">
    <source>
        <dbReference type="ARBA" id="ARBA00022827"/>
    </source>
</evidence>
<gene>
    <name evidence="9" type="ORF">BST11_15905</name>
    <name evidence="8" type="ORF">H7K38_24260</name>
</gene>
<dbReference type="PANTHER" id="PTHR43098:SF3">
    <property type="entry name" value="L-ORNITHINE N(5)-MONOOXYGENASE-RELATED"/>
    <property type="match status" value="1"/>
</dbReference>
<dbReference type="RefSeq" id="WP_083138881.1">
    <property type="nucleotide sequence ID" value="NZ_JACKVH010000023.1"/>
</dbReference>
<evidence type="ECO:0000256" key="3">
    <source>
        <dbReference type="ARBA" id="ARBA00022630"/>
    </source>
</evidence>
<evidence type="ECO:0000256" key="6">
    <source>
        <dbReference type="ARBA" id="ARBA00023002"/>
    </source>
</evidence>
<protein>
    <submittedName>
        <fullName evidence="9">Cyclohexanone monooxygenase</fullName>
    </submittedName>
    <submittedName>
        <fullName evidence="8">NAD(P)/FAD-dependent oxidoreductase</fullName>
    </submittedName>
</protein>
<evidence type="ECO:0000313" key="8">
    <source>
        <dbReference type="EMBL" id="MCV7381735.1"/>
    </source>
</evidence>
<evidence type="ECO:0000313" key="11">
    <source>
        <dbReference type="Proteomes" id="UP001141650"/>
    </source>
</evidence>
<keyword evidence="6" id="KW-0560">Oxidoreductase</keyword>
<dbReference type="PRINTS" id="PR00411">
    <property type="entry name" value="PNDRDTASEI"/>
</dbReference>
<keyword evidence="4" id="KW-0274">FAD</keyword>